<sequence>MSRRRVVTIALVRLRSAEAPRRRERTPEERVRPKAKCTRAEQLHSGRVGRRRSGQLVQWVRRAGRQRSGPKVKSVQLERPEAQRLEAQPLELQLREQRQQLVRRQCHCGFLQQPGC</sequence>
<feature type="region of interest" description="Disordered" evidence="1">
    <location>
        <begin position="18"/>
        <end position="52"/>
    </location>
</feature>
<accession>A0A034WS85</accession>
<proteinExistence type="predicted"/>
<reference evidence="2" key="1">
    <citation type="journal article" date="2014" name="BMC Genomics">
        <title>Characterizing the developmental transcriptome of the oriental fruit fly, Bactrocera dorsalis (Diptera: Tephritidae) through comparative genomic analysis with Drosophila melanogaster utilizing modENCODE datasets.</title>
        <authorList>
            <person name="Geib S.M."/>
            <person name="Calla B."/>
            <person name="Hall B."/>
            <person name="Hou S."/>
            <person name="Manoukis N.C."/>
        </authorList>
    </citation>
    <scope>NUCLEOTIDE SEQUENCE</scope>
    <source>
        <strain evidence="2">Punador</strain>
    </source>
</reference>
<organism evidence="2">
    <name type="scientific">Bactrocera dorsalis</name>
    <name type="common">Oriental fruit fly</name>
    <name type="synonym">Dacus dorsalis</name>
    <dbReference type="NCBI Taxonomy" id="27457"/>
    <lineage>
        <taxon>Eukaryota</taxon>
        <taxon>Metazoa</taxon>
        <taxon>Ecdysozoa</taxon>
        <taxon>Arthropoda</taxon>
        <taxon>Hexapoda</taxon>
        <taxon>Insecta</taxon>
        <taxon>Pterygota</taxon>
        <taxon>Neoptera</taxon>
        <taxon>Endopterygota</taxon>
        <taxon>Diptera</taxon>
        <taxon>Brachycera</taxon>
        <taxon>Muscomorpha</taxon>
        <taxon>Tephritoidea</taxon>
        <taxon>Tephritidae</taxon>
        <taxon>Bactrocera</taxon>
        <taxon>Bactrocera</taxon>
    </lineage>
</organism>
<evidence type="ECO:0000256" key="1">
    <source>
        <dbReference type="SAM" id="MobiDB-lite"/>
    </source>
</evidence>
<dbReference type="EMBL" id="GAKP01001443">
    <property type="protein sequence ID" value="JAC57509.1"/>
    <property type="molecule type" value="Transcribed_RNA"/>
</dbReference>
<feature type="compositionally biased region" description="Basic and acidic residues" evidence="1">
    <location>
        <begin position="18"/>
        <end position="44"/>
    </location>
</feature>
<protein>
    <submittedName>
        <fullName evidence="2">Uncharacterized protein</fullName>
    </submittedName>
</protein>
<evidence type="ECO:0000313" key="2">
    <source>
        <dbReference type="EMBL" id="JAC57509.1"/>
    </source>
</evidence>
<dbReference type="AlphaFoldDB" id="A0A034WS85"/>
<name>A0A034WS85_BACDO</name>